<dbReference type="PANTHER" id="PTHR31865:SF3">
    <property type="entry name" value="PHOSPHODIESTERASE EPSILON-1, PUTATIVE (DUF1685)-RELATED"/>
    <property type="match status" value="1"/>
</dbReference>
<gene>
    <name evidence="1" type="ORF">AMTR_s00003p00261000</name>
</gene>
<sequence>MEKLASEQREAITCTDEDLKELKGCIELGFGFGLDEDHKLCGMLPALTLYYAVKRQYLSCNSHPSSSSSNSEPEVAMVTVSDDSQLTKTRLKHWAQAVACSIMQSY</sequence>
<dbReference type="Pfam" id="PF07939">
    <property type="entry name" value="DUF1685"/>
    <property type="match status" value="1"/>
</dbReference>
<dbReference type="Proteomes" id="UP000017836">
    <property type="component" value="Unassembled WGS sequence"/>
</dbReference>
<dbReference type="eggNOG" id="KOG4197">
    <property type="taxonomic scope" value="Eukaryota"/>
</dbReference>
<dbReference type="PANTHER" id="PTHR31865">
    <property type="entry name" value="OSJNBA0071G03.3 PROTEIN"/>
    <property type="match status" value="1"/>
</dbReference>
<reference evidence="2" key="1">
    <citation type="journal article" date="2013" name="Science">
        <title>The Amborella genome and the evolution of flowering plants.</title>
        <authorList>
            <consortium name="Amborella Genome Project"/>
        </authorList>
    </citation>
    <scope>NUCLEOTIDE SEQUENCE [LARGE SCALE GENOMIC DNA]</scope>
</reference>
<protein>
    <submittedName>
        <fullName evidence="1">Uncharacterized protein</fullName>
    </submittedName>
</protein>
<dbReference type="KEGG" id="atr:18431560"/>
<name>W1P8V3_AMBTC</name>
<dbReference type="HOGENOM" id="CLU_105206_3_0_1"/>
<evidence type="ECO:0000313" key="1">
    <source>
        <dbReference type="EMBL" id="ERN03420.1"/>
    </source>
</evidence>
<keyword evidence="2" id="KW-1185">Reference proteome</keyword>
<dbReference type="Gramene" id="ERN03420">
    <property type="protein sequence ID" value="ERN03420"/>
    <property type="gene ID" value="AMTR_s00003p00261000"/>
</dbReference>
<dbReference type="EMBL" id="KI394358">
    <property type="protein sequence ID" value="ERN03420.1"/>
    <property type="molecule type" value="Genomic_DNA"/>
</dbReference>
<dbReference type="OMA" id="EDICRTK"/>
<dbReference type="InterPro" id="IPR012881">
    <property type="entry name" value="DUF1685"/>
</dbReference>
<accession>W1P8V3</accession>
<proteinExistence type="predicted"/>
<dbReference type="AlphaFoldDB" id="W1P8V3"/>
<organism evidence="1 2">
    <name type="scientific">Amborella trichopoda</name>
    <dbReference type="NCBI Taxonomy" id="13333"/>
    <lineage>
        <taxon>Eukaryota</taxon>
        <taxon>Viridiplantae</taxon>
        <taxon>Streptophyta</taxon>
        <taxon>Embryophyta</taxon>
        <taxon>Tracheophyta</taxon>
        <taxon>Spermatophyta</taxon>
        <taxon>Magnoliopsida</taxon>
        <taxon>Amborellales</taxon>
        <taxon>Amborellaceae</taxon>
        <taxon>Amborella</taxon>
    </lineage>
</organism>
<evidence type="ECO:0000313" key="2">
    <source>
        <dbReference type="Proteomes" id="UP000017836"/>
    </source>
</evidence>
<dbReference type="OrthoDB" id="1912729at2759"/>